<evidence type="ECO:0000256" key="1">
    <source>
        <dbReference type="SAM" id="Phobius"/>
    </source>
</evidence>
<evidence type="ECO:0000313" key="2">
    <source>
        <dbReference type="EMBL" id="JAD37663.1"/>
    </source>
</evidence>
<dbReference type="EMBL" id="GBRH01260232">
    <property type="protein sequence ID" value="JAD37663.1"/>
    <property type="molecule type" value="Transcribed_RNA"/>
</dbReference>
<name>A0A0A8ZJ25_ARUDO</name>
<protein>
    <submittedName>
        <fullName evidence="2">Uncharacterized protein</fullName>
    </submittedName>
</protein>
<dbReference type="AlphaFoldDB" id="A0A0A8ZJ25"/>
<keyword evidence="1" id="KW-0472">Membrane</keyword>
<keyword evidence="1" id="KW-0812">Transmembrane</keyword>
<organism evidence="2">
    <name type="scientific">Arundo donax</name>
    <name type="common">Giant reed</name>
    <name type="synonym">Donax arundinaceus</name>
    <dbReference type="NCBI Taxonomy" id="35708"/>
    <lineage>
        <taxon>Eukaryota</taxon>
        <taxon>Viridiplantae</taxon>
        <taxon>Streptophyta</taxon>
        <taxon>Embryophyta</taxon>
        <taxon>Tracheophyta</taxon>
        <taxon>Spermatophyta</taxon>
        <taxon>Magnoliopsida</taxon>
        <taxon>Liliopsida</taxon>
        <taxon>Poales</taxon>
        <taxon>Poaceae</taxon>
        <taxon>PACMAD clade</taxon>
        <taxon>Arundinoideae</taxon>
        <taxon>Arundineae</taxon>
        <taxon>Arundo</taxon>
    </lineage>
</organism>
<accession>A0A0A8ZJ25</accession>
<reference evidence="2" key="2">
    <citation type="journal article" date="2015" name="Data Brief">
        <title>Shoot transcriptome of the giant reed, Arundo donax.</title>
        <authorList>
            <person name="Barrero R.A."/>
            <person name="Guerrero F.D."/>
            <person name="Moolhuijzen P."/>
            <person name="Goolsby J.A."/>
            <person name="Tidwell J."/>
            <person name="Bellgard S.E."/>
            <person name="Bellgard M.I."/>
        </authorList>
    </citation>
    <scope>NUCLEOTIDE SEQUENCE</scope>
    <source>
        <tissue evidence="2">Shoot tissue taken approximately 20 cm above the soil surface</tissue>
    </source>
</reference>
<keyword evidence="1" id="KW-1133">Transmembrane helix</keyword>
<sequence length="46" mass="6060">MQNDMEMILIIYFGQLYYFLVYSYRRFLYMCLRFLFYHFVQEKKFF</sequence>
<feature type="transmembrane region" description="Helical" evidence="1">
    <location>
        <begin position="6"/>
        <end position="24"/>
    </location>
</feature>
<proteinExistence type="predicted"/>
<reference evidence="2" key="1">
    <citation type="submission" date="2014-09" db="EMBL/GenBank/DDBJ databases">
        <authorList>
            <person name="Magalhaes I.L.F."/>
            <person name="Oliveira U."/>
            <person name="Santos F.R."/>
            <person name="Vidigal T.H.D.A."/>
            <person name="Brescovit A.D."/>
            <person name="Santos A.J."/>
        </authorList>
    </citation>
    <scope>NUCLEOTIDE SEQUENCE</scope>
    <source>
        <tissue evidence="2">Shoot tissue taken approximately 20 cm above the soil surface</tissue>
    </source>
</reference>